<dbReference type="InterPro" id="IPR011206">
    <property type="entry name" value="Citrate_lyase_beta/mcl1/mcl2"/>
</dbReference>
<evidence type="ECO:0000256" key="2">
    <source>
        <dbReference type="ARBA" id="ARBA00022723"/>
    </source>
</evidence>
<dbReference type="Proteomes" id="UP001595847">
    <property type="component" value="Unassembled WGS sequence"/>
</dbReference>
<keyword evidence="5" id="KW-0456">Lyase</keyword>
<comment type="caution">
    <text evidence="5">The sequence shown here is derived from an EMBL/GenBank/DDBJ whole genome shotgun (WGS) entry which is preliminary data.</text>
</comment>
<dbReference type="InterPro" id="IPR040442">
    <property type="entry name" value="Pyrv_kinase-like_dom_sf"/>
</dbReference>
<dbReference type="InterPro" id="IPR015813">
    <property type="entry name" value="Pyrv/PenolPyrv_kinase-like_dom"/>
</dbReference>
<evidence type="ECO:0000256" key="3">
    <source>
        <dbReference type="ARBA" id="ARBA00022842"/>
    </source>
</evidence>
<feature type="domain" description="HpcH/HpaI aldolase/citrate lyase" evidence="4">
    <location>
        <begin position="26"/>
        <end position="252"/>
    </location>
</feature>
<accession>A0ABV8FUI2</accession>
<keyword evidence="6" id="KW-1185">Reference proteome</keyword>
<organism evidence="5 6">
    <name type="scientific">Nocardiopsis sediminis</name>
    <dbReference type="NCBI Taxonomy" id="1778267"/>
    <lineage>
        <taxon>Bacteria</taxon>
        <taxon>Bacillati</taxon>
        <taxon>Actinomycetota</taxon>
        <taxon>Actinomycetes</taxon>
        <taxon>Streptosporangiales</taxon>
        <taxon>Nocardiopsidaceae</taxon>
        <taxon>Nocardiopsis</taxon>
    </lineage>
</organism>
<evidence type="ECO:0000313" key="6">
    <source>
        <dbReference type="Proteomes" id="UP001595847"/>
    </source>
</evidence>
<comment type="cofactor">
    <cofactor evidence="1">
        <name>Mg(2+)</name>
        <dbReference type="ChEBI" id="CHEBI:18420"/>
    </cofactor>
</comment>
<dbReference type="RefSeq" id="WP_378537310.1">
    <property type="nucleotide sequence ID" value="NZ_JBHSBH010000015.1"/>
</dbReference>
<dbReference type="SUPFAM" id="SSF51621">
    <property type="entry name" value="Phosphoenolpyruvate/pyruvate domain"/>
    <property type="match status" value="1"/>
</dbReference>
<sequence length="322" mass="33276">MPAPSEPRWDGGEGGPVPAAAATPIRSLLFVPGNRPDRVPKALESGADAVIIDLEDAVPERGKEAARRDTVAAIAATAAAGPGGPALFVRVNALEDWAGAEDVRAVAAPGLAGVVVPKVGGPADVALAARLLDWSEAEAGLPRGGLAIVPLLETAAGLRRAYEVGLASRRVMCLGALSARDGDIQRAVGFRWSPEGTETLELRSRVLLDARAAGTPNPVSGLWTAIRDLDGLRRFAEQNRALGYAGMMAIHPAHVPVINEVFAPTAADLDRDRRLVAEMERAQAAGEGAVVFEGVMIDEAMLASARTRLARHGAPDAGGSAG</sequence>
<dbReference type="EMBL" id="JBHSBH010000015">
    <property type="protein sequence ID" value="MFC3999079.1"/>
    <property type="molecule type" value="Genomic_DNA"/>
</dbReference>
<keyword evidence="2" id="KW-0479">Metal-binding</keyword>
<reference evidence="6" key="1">
    <citation type="journal article" date="2019" name="Int. J. Syst. Evol. Microbiol.">
        <title>The Global Catalogue of Microorganisms (GCM) 10K type strain sequencing project: providing services to taxonomists for standard genome sequencing and annotation.</title>
        <authorList>
            <consortium name="The Broad Institute Genomics Platform"/>
            <consortium name="The Broad Institute Genome Sequencing Center for Infectious Disease"/>
            <person name="Wu L."/>
            <person name="Ma J."/>
        </authorList>
    </citation>
    <scope>NUCLEOTIDE SEQUENCE [LARGE SCALE GENOMIC DNA]</scope>
    <source>
        <strain evidence="6">TBRC 1826</strain>
    </source>
</reference>
<evidence type="ECO:0000256" key="1">
    <source>
        <dbReference type="ARBA" id="ARBA00001946"/>
    </source>
</evidence>
<evidence type="ECO:0000313" key="5">
    <source>
        <dbReference type="EMBL" id="MFC3999079.1"/>
    </source>
</evidence>
<dbReference type="Pfam" id="PF03328">
    <property type="entry name" value="HpcH_HpaI"/>
    <property type="match status" value="1"/>
</dbReference>
<dbReference type="GO" id="GO:0016829">
    <property type="term" value="F:lyase activity"/>
    <property type="evidence" value="ECO:0007669"/>
    <property type="project" value="UniProtKB-KW"/>
</dbReference>
<keyword evidence="3" id="KW-0460">Magnesium</keyword>
<protein>
    <submittedName>
        <fullName evidence="5">HpcH/HpaI aldolase/citrate lyase family protein</fullName>
    </submittedName>
</protein>
<dbReference type="InterPro" id="IPR005000">
    <property type="entry name" value="Aldolase/citrate-lyase_domain"/>
</dbReference>
<gene>
    <name evidence="5" type="ORF">ACFOVU_24385</name>
</gene>
<dbReference type="PANTHER" id="PTHR32308">
    <property type="entry name" value="LYASE BETA SUBUNIT, PUTATIVE (AFU_ORTHOLOGUE AFUA_4G13030)-RELATED"/>
    <property type="match status" value="1"/>
</dbReference>
<dbReference type="PIRSF" id="PIRSF015582">
    <property type="entry name" value="Cit_lyase_B"/>
    <property type="match status" value="1"/>
</dbReference>
<proteinExistence type="predicted"/>
<name>A0ABV8FUI2_9ACTN</name>
<dbReference type="PANTHER" id="PTHR32308:SF0">
    <property type="entry name" value="HPCH_HPAI ALDOLASE_CITRATE LYASE DOMAIN-CONTAINING PROTEIN"/>
    <property type="match status" value="1"/>
</dbReference>
<dbReference type="Gene3D" id="3.20.20.60">
    <property type="entry name" value="Phosphoenolpyruvate-binding domains"/>
    <property type="match status" value="1"/>
</dbReference>
<evidence type="ECO:0000259" key="4">
    <source>
        <dbReference type="Pfam" id="PF03328"/>
    </source>
</evidence>